<dbReference type="Proteomes" id="UP000265566">
    <property type="component" value="Chromosome 4"/>
</dbReference>
<proteinExistence type="predicted"/>
<dbReference type="Gramene" id="rna24316">
    <property type="protein sequence ID" value="RHN61817.1"/>
    <property type="gene ID" value="gene24316"/>
</dbReference>
<keyword evidence="1" id="KW-0328">Glycosyltransferase</keyword>
<protein>
    <submittedName>
        <fullName evidence="1">Putative anthocyanidin 3-O-glucoside 2''-O-glucosyltransferase</fullName>
        <ecNumber evidence="1">2.4.1.297</ecNumber>
    </submittedName>
</protein>
<comment type="caution">
    <text evidence="1">The sequence shown here is derived from an EMBL/GenBank/DDBJ whole genome shotgun (WGS) entry which is preliminary data.</text>
</comment>
<reference evidence="2" key="1">
    <citation type="journal article" date="2018" name="Nat. Plants">
        <title>Whole-genome landscape of Medicago truncatula symbiotic genes.</title>
        <authorList>
            <person name="Pecrix Y."/>
            <person name="Staton S.E."/>
            <person name="Sallet E."/>
            <person name="Lelandais-Briere C."/>
            <person name="Moreau S."/>
            <person name="Carrere S."/>
            <person name="Blein T."/>
            <person name="Jardinaud M.F."/>
            <person name="Latrasse D."/>
            <person name="Zouine M."/>
            <person name="Zahm M."/>
            <person name="Kreplak J."/>
            <person name="Mayjonade B."/>
            <person name="Satge C."/>
            <person name="Perez M."/>
            <person name="Cauet S."/>
            <person name="Marande W."/>
            <person name="Chantry-Darmon C."/>
            <person name="Lopez-Roques C."/>
            <person name="Bouchez O."/>
            <person name="Berard A."/>
            <person name="Debelle F."/>
            <person name="Munos S."/>
            <person name="Bendahmane A."/>
            <person name="Berges H."/>
            <person name="Niebel A."/>
            <person name="Buitink J."/>
            <person name="Frugier F."/>
            <person name="Benhamed M."/>
            <person name="Crespi M."/>
            <person name="Gouzy J."/>
            <person name="Gamas P."/>
        </authorList>
    </citation>
    <scope>NUCLEOTIDE SEQUENCE [LARGE SCALE GENOMIC DNA]</scope>
    <source>
        <strain evidence="2">cv. Jemalong A17</strain>
    </source>
</reference>
<evidence type="ECO:0000313" key="2">
    <source>
        <dbReference type="Proteomes" id="UP000265566"/>
    </source>
</evidence>
<evidence type="ECO:0000313" key="1">
    <source>
        <dbReference type="EMBL" id="RHN61817.1"/>
    </source>
</evidence>
<organism evidence="1 2">
    <name type="scientific">Medicago truncatula</name>
    <name type="common">Barrel medic</name>
    <name type="synonym">Medicago tribuloides</name>
    <dbReference type="NCBI Taxonomy" id="3880"/>
    <lineage>
        <taxon>Eukaryota</taxon>
        <taxon>Viridiplantae</taxon>
        <taxon>Streptophyta</taxon>
        <taxon>Embryophyta</taxon>
        <taxon>Tracheophyta</taxon>
        <taxon>Spermatophyta</taxon>
        <taxon>Magnoliopsida</taxon>
        <taxon>eudicotyledons</taxon>
        <taxon>Gunneridae</taxon>
        <taxon>Pentapetalae</taxon>
        <taxon>rosids</taxon>
        <taxon>fabids</taxon>
        <taxon>Fabales</taxon>
        <taxon>Fabaceae</taxon>
        <taxon>Papilionoideae</taxon>
        <taxon>50 kb inversion clade</taxon>
        <taxon>NPAAA clade</taxon>
        <taxon>Hologalegina</taxon>
        <taxon>IRL clade</taxon>
        <taxon>Trifolieae</taxon>
        <taxon>Medicago</taxon>
    </lineage>
</organism>
<gene>
    <name evidence="1" type="ORF">MtrunA17_Chr4g0040731</name>
</gene>
<sequence length="58" mass="6679">MDLTQHDIETHLSNLKPHVVFYDFTHWLPSISKRLGIKALHYCTASSVMIGWLHSNTS</sequence>
<dbReference type="EMBL" id="PSQE01000004">
    <property type="protein sequence ID" value="RHN61817.1"/>
    <property type="molecule type" value="Genomic_DNA"/>
</dbReference>
<dbReference type="EC" id="2.4.1.297" evidence="1"/>
<keyword evidence="1" id="KW-0808">Transferase</keyword>
<name>A0A396IG54_MEDTR</name>
<dbReference type="GO" id="GO:0102455">
    <property type="term" value="F:anthocyanidin 3-O-glucoside 2''-O-glucosyltransferase activity"/>
    <property type="evidence" value="ECO:0007669"/>
    <property type="project" value="UniProtKB-EC"/>
</dbReference>
<dbReference type="AlphaFoldDB" id="A0A396IG54"/>
<accession>A0A396IG54</accession>